<evidence type="ECO:0000256" key="3">
    <source>
        <dbReference type="ARBA" id="ARBA00022989"/>
    </source>
</evidence>
<evidence type="ECO:0000259" key="7">
    <source>
        <dbReference type="Pfam" id="PF07782"/>
    </source>
</evidence>
<reference evidence="9" key="1">
    <citation type="submission" date="2024-02" db="UniProtKB">
        <authorList>
            <consortium name="WormBaseParasite"/>
        </authorList>
    </citation>
    <scope>IDENTIFICATION</scope>
</reference>
<feature type="region of interest" description="Disordered" evidence="5">
    <location>
        <begin position="798"/>
        <end position="839"/>
    </location>
</feature>
<evidence type="ECO:0000313" key="8">
    <source>
        <dbReference type="Proteomes" id="UP000887575"/>
    </source>
</evidence>
<evidence type="ECO:0000256" key="2">
    <source>
        <dbReference type="ARBA" id="ARBA00022692"/>
    </source>
</evidence>
<dbReference type="PANTHER" id="PTHR21041">
    <property type="entry name" value="DENDRITIC CELL-SPECIFIC TRANSMEMBRANE PROTEIN"/>
    <property type="match status" value="1"/>
</dbReference>
<feature type="compositionally biased region" description="Basic and acidic residues" evidence="5">
    <location>
        <begin position="829"/>
        <end position="839"/>
    </location>
</feature>
<feature type="transmembrane region" description="Helical" evidence="6">
    <location>
        <begin position="125"/>
        <end position="150"/>
    </location>
</feature>
<protein>
    <submittedName>
        <fullName evidence="9">Dendritic cell-specific transmembrane protein-like domain-containing protein</fullName>
    </submittedName>
</protein>
<evidence type="ECO:0000256" key="5">
    <source>
        <dbReference type="SAM" id="MobiDB-lite"/>
    </source>
</evidence>
<dbReference type="PANTHER" id="PTHR21041:SF9">
    <property type="entry name" value="DENDRITIC CELL-SPECIFIC TRANSMEMBRANE PROTEIN-LIKE DOMAIN-CONTAINING PROTEIN"/>
    <property type="match status" value="1"/>
</dbReference>
<keyword evidence="4 6" id="KW-0472">Membrane</keyword>
<evidence type="ECO:0000256" key="4">
    <source>
        <dbReference type="ARBA" id="ARBA00023136"/>
    </source>
</evidence>
<dbReference type="AlphaFoldDB" id="A0AAF3FHJ0"/>
<dbReference type="InterPro" id="IPR012858">
    <property type="entry name" value="DC_STAMP-like"/>
</dbReference>
<feature type="transmembrane region" description="Helical" evidence="6">
    <location>
        <begin position="626"/>
        <end position="646"/>
    </location>
</feature>
<feature type="compositionally biased region" description="Basic and acidic residues" evidence="5">
    <location>
        <begin position="807"/>
        <end position="819"/>
    </location>
</feature>
<feature type="transmembrane region" description="Helical" evidence="6">
    <location>
        <begin position="398"/>
        <end position="418"/>
    </location>
</feature>
<name>A0AAF3FHJ0_9BILA</name>
<dbReference type="Pfam" id="PF26039">
    <property type="entry name" value="Dcst2"/>
    <property type="match status" value="1"/>
</dbReference>
<feature type="domain" description="Dendritic cell-specific transmembrane protein-like" evidence="7">
    <location>
        <begin position="425"/>
        <end position="669"/>
    </location>
</feature>
<dbReference type="InterPro" id="IPR051856">
    <property type="entry name" value="CSR-E3_Ligase_Protein"/>
</dbReference>
<dbReference type="WBParaSite" id="MBELARI_LOCUS5331">
    <property type="protein sequence ID" value="MBELARI_LOCUS5331"/>
    <property type="gene ID" value="MBELARI_LOCUS5331"/>
</dbReference>
<evidence type="ECO:0000256" key="6">
    <source>
        <dbReference type="SAM" id="Phobius"/>
    </source>
</evidence>
<keyword evidence="3 6" id="KW-1133">Transmembrane helix</keyword>
<feature type="transmembrane region" description="Helical" evidence="6">
    <location>
        <begin position="67"/>
        <end position="89"/>
    </location>
</feature>
<sequence length="839" mass="96838">MLGSLLKLWWAKRRLGKALKRFQRYDEETFRVKFRRRFSKIYPRWRKNFEPRNFYDRIFVGGTKENNVLVAILHFALFQAFGIIFYFTFAFKLAQRPDRSGIYTGLTIGLFSGIALYFQDIMKIVVIIVWRLLAGKTRTLILFLIVSLSIEHNLGNLTENIQEVFEGTACAQEEFAKIRQKVAHKADDIFSMLENPDLIRTWKMIMSGFEVIGRKVRDGYRVLQNFADTTSRMFSSLNEVTEKCNRFFAGPTRKCMDVMHDLYETCHDWDPFNTGICHSTRHLFLLCDIGTHISDTFCRFPEHLKTWVIDGALGAMLEMAKVGVKKLSESKWYHWTIYVVDSVTNIPNIRLKLYLEQQDGSGVMVFAKQAKSQIRDNIHLEISLYITILRKTLTLLHYIMWFVLVIHIGISIKCILFYHTRNGSQNRYITKELQEIDRLQKLDGQGTIFPLVGEEKKKYMKLSSTRTTLWESTKRLFYMVITIIYGFVPLIFILIDAGIYALCSLIYWTMQNTKLHIPDHYEMKAVTDSHTSTLPITTSTPNITSPSPINSSSTWSTTPIDSTSSEAFSETTTSSLSQKDLGSMIANLFKELLDIFSPVHDAISGKDNAWRECFSEPSVPNYDLNWGLFIIWILSFVLAYWQVYLLRQWLQWARCFWPKRAHVHGLHLYNQILEERYRIPKSIAPKQTSILAKAQLNGHDALVRRGLHVQGKTVGQCTKCNRKKLHVRDKTNCHLCPGCGCFYCGDCHYFSSACMRCKAQFHKFQGITLHFEPDSDDFEETLENVVNISVTGTSATINIDTSSTGNEPEKALGVEKTQSDELPQQPQHDTPKEVLKTKS</sequence>
<feature type="transmembrane region" description="Helical" evidence="6">
    <location>
        <begin position="476"/>
        <end position="508"/>
    </location>
</feature>
<evidence type="ECO:0000256" key="1">
    <source>
        <dbReference type="ARBA" id="ARBA00004141"/>
    </source>
</evidence>
<organism evidence="8 9">
    <name type="scientific">Mesorhabditis belari</name>
    <dbReference type="NCBI Taxonomy" id="2138241"/>
    <lineage>
        <taxon>Eukaryota</taxon>
        <taxon>Metazoa</taxon>
        <taxon>Ecdysozoa</taxon>
        <taxon>Nematoda</taxon>
        <taxon>Chromadorea</taxon>
        <taxon>Rhabditida</taxon>
        <taxon>Rhabditina</taxon>
        <taxon>Rhabditomorpha</taxon>
        <taxon>Rhabditoidea</taxon>
        <taxon>Rhabditidae</taxon>
        <taxon>Mesorhabditinae</taxon>
        <taxon>Mesorhabditis</taxon>
    </lineage>
</organism>
<accession>A0AAF3FHJ0</accession>
<feature type="region of interest" description="Disordered" evidence="5">
    <location>
        <begin position="537"/>
        <end position="571"/>
    </location>
</feature>
<evidence type="ECO:0000313" key="9">
    <source>
        <dbReference type="WBParaSite" id="MBELARI_LOCUS5331"/>
    </source>
</evidence>
<keyword evidence="8" id="KW-1185">Reference proteome</keyword>
<feature type="transmembrane region" description="Helical" evidence="6">
    <location>
        <begin position="101"/>
        <end position="118"/>
    </location>
</feature>
<keyword evidence="2 6" id="KW-0812">Transmembrane</keyword>
<proteinExistence type="predicted"/>
<comment type="subcellular location">
    <subcellularLocation>
        <location evidence="1">Membrane</location>
        <topology evidence="1">Multi-pass membrane protein</topology>
    </subcellularLocation>
</comment>
<dbReference type="Pfam" id="PF07782">
    <property type="entry name" value="DC_STAMP"/>
    <property type="match status" value="1"/>
</dbReference>
<dbReference type="Proteomes" id="UP000887575">
    <property type="component" value="Unassembled WGS sequence"/>
</dbReference>
<dbReference type="GO" id="GO:0016020">
    <property type="term" value="C:membrane"/>
    <property type="evidence" value="ECO:0007669"/>
    <property type="project" value="UniProtKB-SubCell"/>
</dbReference>